<evidence type="ECO:0000256" key="1">
    <source>
        <dbReference type="SAM" id="MobiDB-lite"/>
    </source>
</evidence>
<organism evidence="2 3">
    <name type="scientific">Cristinia sonorae</name>
    <dbReference type="NCBI Taxonomy" id="1940300"/>
    <lineage>
        <taxon>Eukaryota</taxon>
        <taxon>Fungi</taxon>
        <taxon>Dikarya</taxon>
        <taxon>Basidiomycota</taxon>
        <taxon>Agaricomycotina</taxon>
        <taxon>Agaricomycetes</taxon>
        <taxon>Agaricomycetidae</taxon>
        <taxon>Agaricales</taxon>
        <taxon>Pleurotineae</taxon>
        <taxon>Stephanosporaceae</taxon>
        <taxon>Cristinia</taxon>
    </lineage>
</organism>
<evidence type="ECO:0000313" key="2">
    <source>
        <dbReference type="EMBL" id="KAH8083284.1"/>
    </source>
</evidence>
<feature type="compositionally biased region" description="Polar residues" evidence="1">
    <location>
        <begin position="347"/>
        <end position="367"/>
    </location>
</feature>
<dbReference type="EMBL" id="JAEVFJ010000048">
    <property type="protein sequence ID" value="KAH8083284.1"/>
    <property type="molecule type" value="Genomic_DNA"/>
</dbReference>
<keyword evidence="3" id="KW-1185">Reference proteome</keyword>
<comment type="caution">
    <text evidence="2">The sequence shown here is derived from an EMBL/GenBank/DDBJ whole genome shotgun (WGS) entry which is preliminary data.</text>
</comment>
<dbReference type="Proteomes" id="UP000813824">
    <property type="component" value="Unassembled WGS sequence"/>
</dbReference>
<feature type="compositionally biased region" description="Basic residues" evidence="1">
    <location>
        <begin position="1"/>
        <end position="11"/>
    </location>
</feature>
<sequence length="1066" mass="116235">NTMSRSPKKPHSSTTLNSAPSGLFTPPPSQTDQVPPATAMLMSPPPEETLRVRVPSSSAVSFKVGFTGRVISNTLGGKRKRRGPSSSTASLGEDVIPESNDPGPSKLPPDATPNPKPRKQTKRGQSSVPQSPTGDSTSHPITPTKPSRAWSSASPTKGALLISPHVNNPAADYIPPIPTLSREYTSARRRSATPIPQYEPPAERFTPPREIICSPLSATHTPKSKSKRKAAAIKSTGKPKKLILQIKKEFPDDVDLSAPLPPPSPTDDPLLLRGSTTSQRRRRPRSSSHPLETSLYARHTPPMPSTSPIRGSDMDETRLMDLNMDSMIDPTSDDTMSIPSRFDFTIPTKNASPSSLFSDRTASSHRSPSPYVRPLANSQSSRGAFPDQLDETTRAEHRSPSPVAGPSQANDLFSPRRALHSPIPEPAVHDPPPPPEPPVQSLNGQSLDSYSEQDAYRSPRSHDDDGMDDSEGEAEDEISVVRELSQPPDFEEEDSSGHGYMADSFAKFNLTSPNPFDVAHDFEETASPHPISRRPLGSLVASRSQIFEQTVAESVAEYDVSDDDDLEDMDLKVIKITSEDPLAAARAAAILRLHKYDCLEQPSSKRRHSAAGVDPALRKSRRKSLMDGGISKSSTLKRRQSLGGMVGDKVFIPGSPVMTLPQLLHEVEQSLHIEDMSVSSSPFRPISPLAYKTLSRESSLYESVLRSKVSSVPGIVGPRGWCKDDWKKLDSCYTDERIAMAEESGLPNGEMVSADEVDLDAIVDRFIELIGGESAMATLGPSWTRNDLMKRARALQRKQRSGHIAPPTPGRFGSVLSSDASTAPYRRFMSSMSPEASLHSSDATIAELDCPDTPSPSHVKYNELMDEALSITPTPVAKNVSFESEARRTPPPSSIANRVKGFLFSYLPLMSKKTTPDLPKNATGLPIPPADLFLRERPPIATPAPKPVAKPIPPKELVQLHPAPFPEKPSMIPRPADKKPGRLVELNHVSPPPENKSLRSSTSSIRERRDSNASVKDLVKAFETIDRQVVERGSLLDLRRQRSIQDWSATSAKNGHGPQQKPTWKP</sequence>
<feature type="compositionally biased region" description="Basic and acidic residues" evidence="1">
    <location>
        <begin position="454"/>
        <end position="464"/>
    </location>
</feature>
<evidence type="ECO:0000313" key="3">
    <source>
        <dbReference type="Proteomes" id="UP000813824"/>
    </source>
</evidence>
<accession>A0A8K0UEW1</accession>
<reference evidence="2" key="1">
    <citation type="journal article" date="2021" name="New Phytol.">
        <title>Evolutionary innovations through gain and loss of genes in the ectomycorrhizal Boletales.</title>
        <authorList>
            <person name="Wu G."/>
            <person name="Miyauchi S."/>
            <person name="Morin E."/>
            <person name="Kuo A."/>
            <person name="Drula E."/>
            <person name="Varga T."/>
            <person name="Kohler A."/>
            <person name="Feng B."/>
            <person name="Cao Y."/>
            <person name="Lipzen A."/>
            <person name="Daum C."/>
            <person name="Hundley H."/>
            <person name="Pangilinan J."/>
            <person name="Johnson J."/>
            <person name="Barry K."/>
            <person name="LaButti K."/>
            <person name="Ng V."/>
            <person name="Ahrendt S."/>
            <person name="Min B."/>
            <person name="Choi I.G."/>
            <person name="Park H."/>
            <person name="Plett J.M."/>
            <person name="Magnuson J."/>
            <person name="Spatafora J.W."/>
            <person name="Nagy L.G."/>
            <person name="Henrissat B."/>
            <person name="Grigoriev I.V."/>
            <person name="Yang Z.L."/>
            <person name="Xu J."/>
            <person name="Martin F.M."/>
        </authorList>
    </citation>
    <scope>NUCLEOTIDE SEQUENCE</scope>
    <source>
        <strain evidence="2">KKN 215</strain>
    </source>
</reference>
<feature type="compositionally biased region" description="Acidic residues" evidence="1">
    <location>
        <begin position="465"/>
        <end position="478"/>
    </location>
</feature>
<feature type="compositionally biased region" description="Low complexity" evidence="1">
    <location>
        <begin position="267"/>
        <end position="278"/>
    </location>
</feature>
<feature type="compositionally biased region" description="Pro residues" evidence="1">
    <location>
        <begin position="105"/>
        <end position="115"/>
    </location>
</feature>
<dbReference type="AlphaFoldDB" id="A0A8K0UEW1"/>
<feature type="compositionally biased region" description="Polar residues" evidence="1">
    <location>
        <begin position="440"/>
        <end position="452"/>
    </location>
</feature>
<feature type="compositionally biased region" description="Basic and acidic residues" evidence="1">
    <location>
        <begin position="1005"/>
        <end position="1015"/>
    </location>
</feature>
<gene>
    <name evidence="2" type="ORF">BXZ70DRAFT_900722</name>
</gene>
<feature type="compositionally biased region" description="Pro residues" evidence="1">
    <location>
        <begin position="423"/>
        <end position="438"/>
    </location>
</feature>
<feature type="region of interest" description="Disordered" evidence="1">
    <location>
        <begin position="962"/>
        <end position="1015"/>
    </location>
</feature>
<feature type="region of interest" description="Disordered" evidence="1">
    <location>
        <begin position="1045"/>
        <end position="1066"/>
    </location>
</feature>
<feature type="non-terminal residue" evidence="2">
    <location>
        <position position="1"/>
    </location>
</feature>
<feature type="compositionally biased region" description="Basic residues" evidence="1">
    <location>
        <begin position="222"/>
        <end position="241"/>
    </location>
</feature>
<name>A0A8K0UEW1_9AGAR</name>
<feature type="compositionally biased region" description="Polar residues" evidence="1">
    <location>
        <begin position="123"/>
        <end position="155"/>
    </location>
</feature>
<proteinExistence type="predicted"/>
<feature type="region of interest" description="Disordered" evidence="1">
    <location>
        <begin position="1"/>
        <end position="498"/>
    </location>
</feature>
<dbReference type="OrthoDB" id="3258279at2759"/>
<feature type="region of interest" description="Disordered" evidence="1">
    <location>
        <begin position="604"/>
        <end position="632"/>
    </location>
</feature>
<protein>
    <submittedName>
        <fullName evidence="2">Uncharacterized protein</fullName>
    </submittedName>
</protein>